<organism evidence="2 3">
    <name type="scientific">Senna tora</name>
    <dbReference type="NCBI Taxonomy" id="362788"/>
    <lineage>
        <taxon>Eukaryota</taxon>
        <taxon>Viridiplantae</taxon>
        <taxon>Streptophyta</taxon>
        <taxon>Embryophyta</taxon>
        <taxon>Tracheophyta</taxon>
        <taxon>Spermatophyta</taxon>
        <taxon>Magnoliopsida</taxon>
        <taxon>eudicotyledons</taxon>
        <taxon>Gunneridae</taxon>
        <taxon>Pentapetalae</taxon>
        <taxon>rosids</taxon>
        <taxon>fabids</taxon>
        <taxon>Fabales</taxon>
        <taxon>Fabaceae</taxon>
        <taxon>Caesalpinioideae</taxon>
        <taxon>Cassia clade</taxon>
        <taxon>Senna</taxon>
    </lineage>
</organism>
<feature type="region of interest" description="Disordered" evidence="1">
    <location>
        <begin position="1"/>
        <end position="38"/>
    </location>
</feature>
<dbReference type="EMBL" id="JAAIUW010000010">
    <property type="protein sequence ID" value="KAF7812325.1"/>
    <property type="molecule type" value="Genomic_DNA"/>
</dbReference>
<feature type="compositionally biased region" description="Basic and acidic residues" evidence="1">
    <location>
        <begin position="441"/>
        <end position="458"/>
    </location>
</feature>
<name>A0A834T0C6_9FABA</name>
<dbReference type="PANTHER" id="PTHR31286:SF99">
    <property type="entry name" value="DUF4283 DOMAIN-CONTAINING PROTEIN"/>
    <property type="match status" value="1"/>
</dbReference>
<dbReference type="OrthoDB" id="913867at2759"/>
<accession>A0A834T0C6</accession>
<dbReference type="PANTHER" id="PTHR31286">
    <property type="entry name" value="GLYCINE-RICH CELL WALL STRUCTURAL PROTEIN 1.8-LIKE"/>
    <property type="match status" value="1"/>
</dbReference>
<sequence length="489" mass="53104">MDSTPSVEIVGMNKPEGDNSPVTKGNEGKNGGNRVRSQIEGYKLGRKNDRTKKWADIVEEEDEKAGAEAVAERDTTVAMAGKDSKSERVVFDQSIARNGKSSTDEFQFGSIIPIKEHIFYQHTILGKIMTLWNLKALPHMVNIGSVYFVITMGCIEDKWKVLLAGPSFIEGHFVSVRLWTPGFDPRVATTEAVAPVCIKIRNLPIEYFNQSILLRIGSALDFFVGTDEPTHNLSAARFARICVILDLAKHLCSSISINGMAFPISFEGSTGCCLSCGNMNHATSLCKRKVISLKGINISEMVPVEPEGGVNNKLPGEGGNWTVVVNRRKKVNQSNKSTDVRFSNSNINLVSGPERGRPVGNGLGLIGKNKAQDGDKFGAKADRDKTSFADKACLINKKDIGTPKKQKEIAGNLESINPSCRLDIGSFTQNLSSSIAASKASSKEKPPNCDTKGFDSAEKPCLVESPFTEEASASADMRSMMDHTPAVIR</sequence>
<evidence type="ECO:0000256" key="1">
    <source>
        <dbReference type="SAM" id="MobiDB-lite"/>
    </source>
</evidence>
<evidence type="ECO:0000313" key="2">
    <source>
        <dbReference type="EMBL" id="KAF7812325.1"/>
    </source>
</evidence>
<keyword evidence="3" id="KW-1185">Reference proteome</keyword>
<protein>
    <recommendedName>
        <fullName evidence="4">DUF4283 domain-containing protein</fullName>
    </recommendedName>
</protein>
<dbReference type="AlphaFoldDB" id="A0A834T0C6"/>
<comment type="caution">
    <text evidence="2">The sequence shown here is derived from an EMBL/GenBank/DDBJ whole genome shotgun (WGS) entry which is preliminary data.</text>
</comment>
<evidence type="ECO:0008006" key="4">
    <source>
        <dbReference type="Google" id="ProtNLM"/>
    </source>
</evidence>
<reference evidence="2" key="1">
    <citation type="submission" date="2020-09" db="EMBL/GenBank/DDBJ databases">
        <title>Genome-Enabled Discovery of Anthraquinone Biosynthesis in Senna tora.</title>
        <authorList>
            <person name="Kang S.-H."/>
            <person name="Pandey R.P."/>
            <person name="Lee C.-M."/>
            <person name="Sim J.-S."/>
            <person name="Jeong J.-T."/>
            <person name="Choi B.-S."/>
            <person name="Jung M."/>
            <person name="Ginzburg D."/>
            <person name="Zhao K."/>
            <person name="Won S.Y."/>
            <person name="Oh T.-J."/>
            <person name="Yu Y."/>
            <person name="Kim N.-H."/>
            <person name="Lee O.R."/>
            <person name="Lee T.-H."/>
            <person name="Bashyal P."/>
            <person name="Kim T.-S."/>
            <person name="Lee W.-H."/>
            <person name="Kawkins C."/>
            <person name="Kim C.-K."/>
            <person name="Kim J.S."/>
            <person name="Ahn B.O."/>
            <person name="Rhee S.Y."/>
            <person name="Sohng J.K."/>
        </authorList>
    </citation>
    <scope>NUCLEOTIDE SEQUENCE</scope>
    <source>
        <tissue evidence="2">Leaf</tissue>
    </source>
</reference>
<dbReference type="Proteomes" id="UP000634136">
    <property type="component" value="Unassembled WGS sequence"/>
</dbReference>
<gene>
    <name evidence="2" type="ORF">G2W53_033301</name>
</gene>
<feature type="region of interest" description="Disordered" evidence="1">
    <location>
        <begin position="437"/>
        <end position="489"/>
    </location>
</feature>
<evidence type="ECO:0000313" key="3">
    <source>
        <dbReference type="Proteomes" id="UP000634136"/>
    </source>
</evidence>
<dbReference type="InterPro" id="IPR040256">
    <property type="entry name" value="At4g02000-like"/>
</dbReference>
<proteinExistence type="predicted"/>